<dbReference type="Gene3D" id="1.10.12.10">
    <property type="entry name" value="Lyase 2-enoyl-coa Hydratase, Chain A, domain 2"/>
    <property type="match status" value="1"/>
</dbReference>
<gene>
    <name evidence="3" type="ORF">PS9374_01510</name>
</gene>
<sequence>MKARAAALKTIGERATRDGRRPVRGAPEREVGAMNTDGGWPVERLVRKEVSGGVATITLDSPRNRNALSVRLLGDLEDRLNWALADEGVRVIVLTGTGPVFCAGADLKEQRSAPGGAHEAPVTASFPEIMSMIWESPKPVICRLNGTARAGGLGLVAACDFAIAPDTASFAFTEVRLGVVPAMIAVTVLRRLDPRAAAEYLLTGEVFDAARAQEIGLLTRAVPAEELDATVARYADMLLRGGPEALAITKQLVRTVPALPVEEGMRRMAELSAQRFTSAEGQEGIAAFMAKRLPSWVPQPEPSDSGEAAAESGESTGKPGEAAGEPGAAGAVPAGTTGGGAAEAAGGGEPVRGA</sequence>
<feature type="compositionally biased region" description="Gly residues" evidence="2">
    <location>
        <begin position="336"/>
        <end position="354"/>
    </location>
</feature>
<comment type="similarity">
    <text evidence="1">Belongs to the enoyl-CoA hydratase/isomerase family.</text>
</comment>
<reference evidence="4" key="2">
    <citation type="submission" date="2016-04" db="EMBL/GenBank/DDBJ databases">
        <title>Planomonospora sphaerica JCM9374 whole genome shotgun sequence.</title>
        <authorList>
            <person name="Suzuki T."/>
            <person name="Dohra H."/>
            <person name="Kodani S."/>
        </authorList>
    </citation>
    <scope>NUCLEOTIDE SEQUENCE [LARGE SCALE GENOMIC DNA]</scope>
    <source>
        <strain evidence="4">JCM 9374</strain>
    </source>
</reference>
<dbReference type="GO" id="GO:0003824">
    <property type="term" value="F:catalytic activity"/>
    <property type="evidence" value="ECO:0007669"/>
    <property type="project" value="UniProtKB-ARBA"/>
</dbReference>
<keyword evidence="4" id="KW-1185">Reference proteome</keyword>
<accession>A0A161LMI1</accession>
<feature type="compositionally biased region" description="Basic and acidic residues" evidence="2">
    <location>
        <begin position="11"/>
        <end position="31"/>
    </location>
</feature>
<dbReference type="InterPro" id="IPR029045">
    <property type="entry name" value="ClpP/crotonase-like_dom_sf"/>
</dbReference>
<organism evidence="3 4">
    <name type="scientific">Planomonospora sphaerica</name>
    <dbReference type="NCBI Taxonomy" id="161355"/>
    <lineage>
        <taxon>Bacteria</taxon>
        <taxon>Bacillati</taxon>
        <taxon>Actinomycetota</taxon>
        <taxon>Actinomycetes</taxon>
        <taxon>Streptosporangiales</taxon>
        <taxon>Streptosporangiaceae</taxon>
        <taxon>Planomonospora</taxon>
    </lineage>
</organism>
<dbReference type="PANTHER" id="PTHR42964">
    <property type="entry name" value="ENOYL-COA HYDRATASE"/>
    <property type="match status" value="1"/>
</dbReference>
<dbReference type="AlphaFoldDB" id="A0A161LMI1"/>
<dbReference type="PANTHER" id="PTHR42964:SF1">
    <property type="entry name" value="POLYKETIDE BIOSYNTHESIS ENOYL-COA HYDRATASE PKSH-RELATED"/>
    <property type="match status" value="1"/>
</dbReference>
<dbReference type="Gene3D" id="3.90.226.10">
    <property type="entry name" value="2-enoyl-CoA Hydratase, Chain A, domain 1"/>
    <property type="match status" value="1"/>
</dbReference>
<dbReference type="Proteomes" id="UP000077701">
    <property type="component" value="Unassembled WGS sequence"/>
</dbReference>
<feature type="compositionally biased region" description="Low complexity" evidence="2">
    <location>
        <begin position="319"/>
        <end position="335"/>
    </location>
</feature>
<dbReference type="Pfam" id="PF00378">
    <property type="entry name" value="ECH_1"/>
    <property type="match status" value="1"/>
</dbReference>
<feature type="region of interest" description="Disordered" evidence="2">
    <location>
        <begin position="10"/>
        <end position="38"/>
    </location>
</feature>
<dbReference type="EMBL" id="BDCX01000003">
    <property type="protein sequence ID" value="GAT65866.1"/>
    <property type="molecule type" value="Genomic_DNA"/>
</dbReference>
<evidence type="ECO:0000313" key="3">
    <source>
        <dbReference type="EMBL" id="GAT65866.1"/>
    </source>
</evidence>
<feature type="region of interest" description="Disordered" evidence="2">
    <location>
        <begin position="295"/>
        <end position="354"/>
    </location>
</feature>
<dbReference type="InterPro" id="IPR014748">
    <property type="entry name" value="Enoyl-CoA_hydra_C"/>
</dbReference>
<evidence type="ECO:0000313" key="4">
    <source>
        <dbReference type="Proteomes" id="UP000077701"/>
    </source>
</evidence>
<reference evidence="3 4" key="1">
    <citation type="journal article" date="2016" name="Genome Announc.">
        <title>Draft Genome Sequence of Planomonospora sphaerica JCM9374, a Rare Actinomycete.</title>
        <authorList>
            <person name="Dohra H."/>
            <person name="Suzuki T."/>
            <person name="Inoue Y."/>
            <person name="Kodani S."/>
        </authorList>
    </citation>
    <scope>NUCLEOTIDE SEQUENCE [LARGE SCALE GENOMIC DNA]</scope>
    <source>
        <strain evidence="3 4">JCM 9374</strain>
    </source>
</reference>
<protein>
    <submittedName>
        <fullName evidence="3">Enoyl-CoA hydratase</fullName>
    </submittedName>
</protein>
<proteinExistence type="inferred from homology"/>
<evidence type="ECO:0000256" key="2">
    <source>
        <dbReference type="SAM" id="MobiDB-lite"/>
    </source>
</evidence>
<dbReference type="STRING" id="161355.PS9374_01510"/>
<dbReference type="InterPro" id="IPR001753">
    <property type="entry name" value="Enoyl-CoA_hydra/iso"/>
</dbReference>
<evidence type="ECO:0000256" key="1">
    <source>
        <dbReference type="ARBA" id="ARBA00005254"/>
    </source>
</evidence>
<dbReference type="InterPro" id="IPR051683">
    <property type="entry name" value="Enoyl-CoA_Hydratase/Isomerase"/>
</dbReference>
<dbReference type="CDD" id="cd06558">
    <property type="entry name" value="crotonase-like"/>
    <property type="match status" value="1"/>
</dbReference>
<dbReference type="SUPFAM" id="SSF52096">
    <property type="entry name" value="ClpP/crotonase"/>
    <property type="match status" value="1"/>
</dbReference>
<name>A0A161LMI1_9ACTN</name>
<comment type="caution">
    <text evidence="3">The sequence shown here is derived from an EMBL/GenBank/DDBJ whole genome shotgun (WGS) entry which is preliminary data.</text>
</comment>